<dbReference type="STRING" id="683124.SAMN05444337_0759"/>
<dbReference type="EMBL" id="FQZH01000001">
    <property type="protein sequence ID" value="SHI77471.1"/>
    <property type="molecule type" value="Genomic_DNA"/>
</dbReference>
<evidence type="ECO:0008006" key="3">
    <source>
        <dbReference type="Google" id="ProtNLM"/>
    </source>
</evidence>
<reference evidence="1 2" key="1">
    <citation type="submission" date="2016-11" db="EMBL/GenBank/DDBJ databases">
        <authorList>
            <person name="Jaros S."/>
            <person name="Januszkiewicz K."/>
            <person name="Wedrychowicz H."/>
        </authorList>
    </citation>
    <scope>NUCLEOTIDE SEQUENCE [LARGE SCALE GENOMIC DNA]</scope>
    <source>
        <strain evidence="1 2">DSM 22807</strain>
    </source>
</reference>
<sequence>MSSHQLEHEKLKLIHWITELRDNAVIEKLQKIMSAEQSESLSKNERAAIDEALNSIDKNGTLSHNQVMEETKNRYSNLFKK</sequence>
<name>A0A1M6DW70_9FLAO</name>
<dbReference type="AlphaFoldDB" id="A0A1M6DW70"/>
<accession>A0A1M6DW70</accession>
<keyword evidence="2" id="KW-1185">Reference proteome</keyword>
<protein>
    <recommendedName>
        <fullName evidence="3">Addiction module component</fullName>
    </recommendedName>
</protein>
<dbReference type="RefSeq" id="WP_072781868.1">
    <property type="nucleotide sequence ID" value="NZ_CP045292.1"/>
</dbReference>
<dbReference type="OrthoDB" id="770454at2"/>
<dbReference type="Proteomes" id="UP000184232">
    <property type="component" value="Unassembled WGS sequence"/>
</dbReference>
<proteinExistence type="predicted"/>
<gene>
    <name evidence="1" type="ORF">SAMN05444337_0759</name>
</gene>
<organism evidence="1 2">
    <name type="scientific">Flavobacterium haoranii</name>
    <dbReference type="NCBI Taxonomy" id="683124"/>
    <lineage>
        <taxon>Bacteria</taxon>
        <taxon>Pseudomonadati</taxon>
        <taxon>Bacteroidota</taxon>
        <taxon>Flavobacteriia</taxon>
        <taxon>Flavobacteriales</taxon>
        <taxon>Flavobacteriaceae</taxon>
        <taxon>Flavobacterium</taxon>
    </lineage>
</organism>
<evidence type="ECO:0000313" key="2">
    <source>
        <dbReference type="Proteomes" id="UP000184232"/>
    </source>
</evidence>
<evidence type="ECO:0000313" key="1">
    <source>
        <dbReference type="EMBL" id="SHI77471.1"/>
    </source>
</evidence>